<evidence type="ECO:0000313" key="2">
    <source>
        <dbReference type="Proteomes" id="UP000183287"/>
    </source>
</evidence>
<name>A0A1I4SSG7_9PROT</name>
<reference evidence="2" key="1">
    <citation type="submission" date="2016-10" db="EMBL/GenBank/DDBJ databases">
        <authorList>
            <person name="Varghese N."/>
            <person name="Submissions S."/>
        </authorList>
    </citation>
    <scope>NUCLEOTIDE SEQUENCE [LARGE SCALE GENOMIC DNA]</scope>
    <source>
        <strain evidence="2">Nm44</strain>
    </source>
</reference>
<dbReference type="OrthoDB" id="1633523at2"/>
<evidence type="ECO:0000313" key="1">
    <source>
        <dbReference type="EMBL" id="SFM67382.1"/>
    </source>
</evidence>
<dbReference type="Gene3D" id="2.60.120.260">
    <property type="entry name" value="Galactose-binding domain-like"/>
    <property type="match status" value="1"/>
</dbReference>
<dbReference type="RefSeq" id="WP_074906219.1">
    <property type="nucleotide sequence ID" value="NZ_FOUB01000043.1"/>
</dbReference>
<evidence type="ECO:0008006" key="3">
    <source>
        <dbReference type="Google" id="ProtNLM"/>
    </source>
</evidence>
<proteinExistence type="predicted"/>
<protein>
    <recommendedName>
        <fullName evidence="3">F5/8 type C domain-containing protein</fullName>
    </recommendedName>
</protein>
<sequence>MTVEIGTAANAFDLFEKLRTFLTATLPVNERWQQLYHNPDYTLLVGVFASSGSITLTSNPFIAAATAWSGTTNAQPWTIGIQFDQPVYLTAADITALTNNAQPAVINFQYSDDGINWNTQDSFSGMVALDWTSVAGIKHFNLTGTSANKHKYWRLHIPDSTGTGTESITLNKIVLWQDANPLNVQLRKRLSLKGPGGGSDEIFVNLETDYSVSGDWYNWRLYGATGFIAGNVLDFTTQPGTSLPVGLSLWQASIPYWFIANGRRFMVIAKINTTYQALYAGFILPYATPSQYPYPLMIGGSNAMGSLTDARLRWSSTNDDCRNFYDPGGVDSNMASLTSVTTLYLRFADGSWYPFKNWYTSSSPEASVGNGRNVWPWGPDSAHATAYKNIVTAIDGSYVLFPCIMHVDGANPSPNILGEIHGVFAVTGFGNAAENTTTINGVTYLIIPNVFRTAKERWAAIALE</sequence>
<dbReference type="SUPFAM" id="SSF49785">
    <property type="entry name" value="Galactose-binding domain-like"/>
    <property type="match status" value="1"/>
</dbReference>
<dbReference type="Proteomes" id="UP000183287">
    <property type="component" value="Unassembled WGS sequence"/>
</dbReference>
<dbReference type="AlphaFoldDB" id="A0A1I4SSG7"/>
<dbReference type="EMBL" id="FOUB01000043">
    <property type="protein sequence ID" value="SFM67382.1"/>
    <property type="molecule type" value="Genomic_DNA"/>
</dbReference>
<dbReference type="InterPro" id="IPR008979">
    <property type="entry name" value="Galactose-bd-like_sf"/>
</dbReference>
<keyword evidence="2" id="KW-1185">Reference proteome</keyword>
<organism evidence="1 2">
    <name type="scientific">Nitrosomonas communis</name>
    <dbReference type="NCBI Taxonomy" id="44574"/>
    <lineage>
        <taxon>Bacteria</taxon>
        <taxon>Pseudomonadati</taxon>
        <taxon>Pseudomonadota</taxon>
        <taxon>Betaproteobacteria</taxon>
        <taxon>Nitrosomonadales</taxon>
        <taxon>Nitrosomonadaceae</taxon>
        <taxon>Nitrosomonas</taxon>
    </lineage>
</organism>
<accession>A0A1I4SSG7</accession>
<gene>
    <name evidence="1" type="ORF">SAMN05421863_104315</name>
</gene>